<dbReference type="CDD" id="cd11527">
    <property type="entry name" value="NTP-PPase_dUTPase"/>
    <property type="match status" value="1"/>
</dbReference>
<dbReference type="PIRSF" id="PIRSF030140">
    <property type="entry name" value="UCP030140"/>
    <property type="match status" value="1"/>
</dbReference>
<dbReference type="InterPro" id="IPR014871">
    <property type="entry name" value="dUTPase/dCTP_pyrophosphatase"/>
</dbReference>
<dbReference type="EMBL" id="CP144914">
    <property type="protein sequence ID" value="WWD79258.1"/>
    <property type="molecule type" value="Genomic_DNA"/>
</dbReference>
<evidence type="ECO:0000313" key="2">
    <source>
        <dbReference type="Proteomes" id="UP000321816"/>
    </source>
</evidence>
<evidence type="ECO:0000313" key="1">
    <source>
        <dbReference type="EMBL" id="WWD79258.1"/>
    </source>
</evidence>
<name>A0A5C7F6X9_9BACI</name>
<dbReference type="Proteomes" id="UP000321816">
    <property type="component" value="Chromosome"/>
</dbReference>
<dbReference type="KEGG" id="ahal:FTX54_012635"/>
<dbReference type="Pfam" id="PF08761">
    <property type="entry name" value="dUTPase_2"/>
    <property type="match status" value="1"/>
</dbReference>
<dbReference type="SUPFAM" id="SSF101386">
    <property type="entry name" value="all-alpha NTP pyrophosphatases"/>
    <property type="match status" value="1"/>
</dbReference>
<dbReference type="InterPro" id="IPR016947">
    <property type="entry name" value="UCP030140"/>
</dbReference>
<accession>A0A5C7F6X9</accession>
<dbReference type="RefSeq" id="WP_147803433.1">
    <property type="nucleotide sequence ID" value="NZ_CP144914.1"/>
</dbReference>
<gene>
    <name evidence="1" type="ORF">FTX54_012635</name>
</gene>
<reference evidence="1 2" key="1">
    <citation type="submission" date="2024-01" db="EMBL/GenBank/DDBJ databases">
        <title>Complete Genome Sequence of Alkalicoccus halolimnae BZ-SZ-XJ29T, a Moderately Halophilic Bacterium Isolated from a Salt Lake.</title>
        <authorList>
            <person name="Zhao B."/>
        </authorList>
    </citation>
    <scope>NUCLEOTIDE SEQUENCE [LARGE SCALE GENOMIC DNA]</scope>
    <source>
        <strain evidence="1 2">BZ-SZ-XJ29</strain>
    </source>
</reference>
<keyword evidence="2" id="KW-1185">Reference proteome</keyword>
<protein>
    <submittedName>
        <fullName evidence="1">dUTP diphosphatase</fullName>
    </submittedName>
</protein>
<dbReference type="Gene3D" id="1.10.4010.10">
    <property type="entry name" value="Type II deoxyuridine triphosphatase"/>
    <property type="match status" value="1"/>
</dbReference>
<sequence>MNLRELFEKQQQLDSYIEKKRGVTGKEVFQDKLLAFVVETGELANEVRSFKFWSSKEASASPVILEEYVDGLHFLLSLGNTLEFVPETGTVEIETEEAPEQEKTEAFLEINGYVALLRMEPSLESYSVLFQGYVDLAGLLGYTWEDVLAAYEEKNKENYSRQDNNY</sequence>
<organism evidence="1 2">
    <name type="scientific">Alkalicoccus halolimnae</name>
    <dbReference type="NCBI Taxonomy" id="1667239"/>
    <lineage>
        <taxon>Bacteria</taxon>
        <taxon>Bacillati</taxon>
        <taxon>Bacillota</taxon>
        <taxon>Bacilli</taxon>
        <taxon>Bacillales</taxon>
        <taxon>Bacillaceae</taxon>
        <taxon>Alkalicoccus</taxon>
    </lineage>
</organism>
<dbReference type="AlphaFoldDB" id="A0A5C7F6X9"/>
<dbReference type="OrthoDB" id="5506143at2"/>
<proteinExistence type="predicted"/>